<feature type="compositionally biased region" description="Polar residues" evidence="1">
    <location>
        <begin position="92"/>
        <end position="111"/>
    </location>
</feature>
<feature type="non-terminal residue" evidence="2">
    <location>
        <position position="1"/>
    </location>
</feature>
<dbReference type="Proteomes" id="UP000287651">
    <property type="component" value="Unassembled WGS sequence"/>
</dbReference>
<organism evidence="2 3">
    <name type="scientific">Ensete ventricosum</name>
    <name type="common">Abyssinian banana</name>
    <name type="synonym">Musa ensete</name>
    <dbReference type="NCBI Taxonomy" id="4639"/>
    <lineage>
        <taxon>Eukaryota</taxon>
        <taxon>Viridiplantae</taxon>
        <taxon>Streptophyta</taxon>
        <taxon>Embryophyta</taxon>
        <taxon>Tracheophyta</taxon>
        <taxon>Spermatophyta</taxon>
        <taxon>Magnoliopsida</taxon>
        <taxon>Liliopsida</taxon>
        <taxon>Zingiberales</taxon>
        <taxon>Musaceae</taxon>
        <taxon>Ensete</taxon>
    </lineage>
</organism>
<feature type="region of interest" description="Disordered" evidence="1">
    <location>
        <begin position="69"/>
        <end position="128"/>
    </location>
</feature>
<proteinExistence type="predicted"/>
<dbReference type="EMBL" id="AMZH03006274">
    <property type="protein sequence ID" value="RRT64230.1"/>
    <property type="molecule type" value="Genomic_DNA"/>
</dbReference>
<reference evidence="2 3" key="1">
    <citation type="journal article" date="2014" name="Agronomy (Basel)">
        <title>A Draft Genome Sequence for Ensete ventricosum, the Drought-Tolerant Tree Against Hunger.</title>
        <authorList>
            <person name="Harrison J."/>
            <person name="Moore K.A."/>
            <person name="Paszkiewicz K."/>
            <person name="Jones T."/>
            <person name="Grant M."/>
            <person name="Ambacheew D."/>
            <person name="Muzemil S."/>
            <person name="Studholme D.J."/>
        </authorList>
    </citation>
    <scope>NUCLEOTIDE SEQUENCE [LARGE SCALE GENOMIC DNA]</scope>
</reference>
<evidence type="ECO:0000256" key="1">
    <source>
        <dbReference type="SAM" id="MobiDB-lite"/>
    </source>
</evidence>
<evidence type="ECO:0000313" key="3">
    <source>
        <dbReference type="Proteomes" id="UP000287651"/>
    </source>
</evidence>
<sequence length="128" mass="13838">VSAWGQGGNGTVGACPAWHGAIVRGWVAYEASTRSPPSRPPPASRDAPVPHLPQRKFLGAYVMGGVLRREERERKRERERGDSKCERLRSAGNLSASKIARPTTTAPTSRGPTPWPPHRGGGPREPLD</sequence>
<protein>
    <submittedName>
        <fullName evidence="2">Uncharacterized protein</fullName>
    </submittedName>
</protein>
<feature type="region of interest" description="Disordered" evidence="1">
    <location>
        <begin position="31"/>
        <end position="57"/>
    </location>
</feature>
<accession>A0A426ZJT9</accession>
<gene>
    <name evidence="2" type="ORF">B296_00024622</name>
</gene>
<comment type="caution">
    <text evidence="2">The sequence shown here is derived from an EMBL/GenBank/DDBJ whole genome shotgun (WGS) entry which is preliminary data.</text>
</comment>
<evidence type="ECO:0000313" key="2">
    <source>
        <dbReference type="EMBL" id="RRT64230.1"/>
    </source>
</evidence>
<feature type="compositionally biased region" description="Basic and acidic residues" evidence="1">
    <location>
        <begin position="69"/>
        <end position="89"/>
    </location>
</feature>
<dbReference type="AlphaFoldDB" id="A0A426ZJT9"/>
<name>A0A426ZJT9_ENSVE</name>